<dbReference type="EMBL" id="CCND01000017">
    <property type="protein sequence ID" value="CDX58775.1"/>
    <property type="molecule type" value="Genomic_DNA"/>
</dbReference>
<dbReference type="InterPro" id="IPR013154">
    <property type="entry name" value="ADH-like_N"/>
</dbReference>
<dbReference type="InterPro" id="IPR011032">
    <property type="entry name" value="GroES-like_sf"/>
</dbReference>
<sequence length="332" mass="34605">MKALLSKVPGGPDTLVLENVAEPVAGPGQVLVRVAAVGVNFPDSLIISDRYQFQPERPFAPGGEFSGTVEAVGEGVTDFAPGDRVLAITIWGAMSEKVAVDAWRCARIPDDMPLDEAAAFLLTYGTSYHALVDRAGLKAGETLLVLGAAGGVGLAAVEIGKALGARVVAAASSKEKVDLAISLGADAGVVYDARLSEGDGQKALAAEFKKVCGPSGADVVLDPVGGAYSEPALRGIAWLGRFLVVGFPAGIARIPLNLPLLKGCDVLGIFWGSAMERDPRRHREALDELFALYRQGRVKPVISARFPLERGADAITELAARRASGKIVVTVP</sequence>
<proteinExistence type="predicted"/>
<feature type="domain" description="Enoyl reductase (ER)" evidence="1">
    <location>
        <begin position="10"/>
        <end position="329"/>
    </location>
</feature>
<dbReference type="Proteomes" id="UP000182888">
    <property type="component" value="Unassembled WGS sequence"/>
</dbReference>
<evidence type="ECO:0000313" key="3">
    <source>
        <dbReference type="Proteomes" id="UP000182888"/>
    </source>
</evidence>
<dbReference type="PANTHER" id="PTHR43677:SF4">
    <property type="entry name" value="QUINONE OXIDOREDUCTASE-LIKE PROTEIN 2"/>
    <property type="match status" value="1"/>
</dbReference>
<dbReference type="InterPro" id="IPR013149">
    <property type="entry name" value="ADH-like_C"/>
</dbReference>
<dbReference type="Pfam" id="PF00107">
    <property type="entry name" value="ADH_zinc_N"/>
    <property type="match status" value="1"/>
</dbReference>
<evidence type="ECO:0000313" key="2">
    <source>
        <dbReference type="EMBL" id="CDX58775.1"/>
    </source>
</evidence>
<dbReference type="AlphaFoldDB" id="A0A0K2W0S0"/>
<dbReference type="PANTHER" id="PTHR43677">
    <property type="entry name" value="SHORT-CHAIN DEHYDROGENASE/REDUCTASE"/>
    <property type="match status" value="1"/>
</dbReference>
<dbReference type="GO" id="GO:0016491">
    <property type="term" value="F:oxidoreductase activity"/>
    <property type="evidence" value="ECO:0007669"/>
    <property type="project" value="InterPro"/>
</dbReference>
<accession>A0A0K2W0S0</accession>
<dbReference type="CDD" id="cd08241">
    <property type="entry name" value="QOR1"/>
    <property type="match status" value="1"/>
</dbReference>
<organism evidence="2 3">
    <name type="scientific">Mesorhizobium plurifarium</name>
    <dbReference type="NCBI Taxonomy" id="69974"/>
    <lineage>
        <taxon>Bacteria</taxon>
        <taxon>Pseudomonadati</taxon>
        <taxon>Pseudomonadota</taxon>
        <taxon>Alphaproteobacteria</taxon>
        <taxon>Hyphomicrobiales</taxon>
        <taxon>Phyllobacteriaceae</taxon>
        <taxon>Mesorhizobium</taxon>
    </lineage>
</organism>
<dbReference type="InterPro" id="IPR020843">
    <property type="entry name" value="ER"/>
</dbReference>
<dbReference type="InterPro" id="IPR051397">
    <property type="entry name" value="Zn-ADH-like_protein"/>
</dbReference>
<evidence type="ECO:0000259" key="1">
    <source>
        <dbReference type="SMART" id="SM00829"/>
    </source>
</evidence>
<protein>
    <submittedName>
        <fullName evidence="2">Alcohol dehydrogenase zinc-binding domain protein</fullName>
    </submittedName>
</protein>
<gene>
    <name evidence="2" type="ORF">MPL1032_240253</name>
</gene>
<dbReference type="SMART" id="SM00829">
    <property type="entry name" value="PKS_ER"/>
    <property type="match status" value="1"/>
</dbReference>
<dbReference type="Gene3D" id="3.90.180.10">
    <property type="entry name" value="Medium-chain alcohol dehydrogenases, catalytic domain"/>
    <property type="match status" value="1"/>
</dbReference>
<dbReference type="Pfam" id="PF08240">
    <property type="entry name" value="ADH_N"/>
    <property type="match status" value="1"/>
</dbReference>
<name>A0A0K2W0S0_MESPL</name>
<reference evidence="3" key="1">
    <citation type="submission" date="2014-08" db="EMBL/GenBank/DDBJ databases">
        <authorList>
            <person name="Edwards T."/>
        </authorList>
    </citation>
    <scope>NUCLEOTIDE SEQUENCE [LARGE SCALE GENOMIC DNA]</scope>
</reference>
<dbReference type="SUPFAM" id="SSF51735">
    <property type="entry name" value="NAD(P)-binding Rossmann-fold domains"/>
    <property type="match status" value="1"/>
</dbReference>
<dbReference type="Gene3D" id="3.40.50.720">
    <property type="entry name" value="NAD(P)-binding Rossmann-like Domain"/>
    <property type="match status" value="1"/>
</dbReference>
<dbReference type="InterPro" id="IPR036291">
    <property type="entry name" value="NAD(P)-bd_dom_sf"/>
</dbReference>
<dbReference type="SUPFAM" id="SSF50129">
    <property type="entry name" value="GroES-like"/>
    <property type="match status" value="1"/>
</dbReference>